<proteinExistence type="predicted"/>
<keyword evidence="2" id="KW-1185">Reference proteome</keyword>
<dbReference type="EMBL" id="CP021112">
    <property type="protein sequence ID" value="ARP99346.1"/>
    <property type="molecule type" value="Genomic_DNA"/>
</dbReference>
<dbReference type="OrthoDB" id="5401788at2"/>
<organism evidence="1 2">
    <name type="scientific">Pseudorhodoplanes sinuspersici</name>
    <dbReference type="NCBI Taxonomy" id="1235591"/>
    <lineage>
        <taxon>Bacteria</taxon>
        <taxon>Pseudomonadati</taxon>
        <taxon>Pseudomonadota</taxon>
        <taxon>Alphaproteobacteria</taxon>
        <taxon>Hyphomicrobiales</taxon>
        <taxon>Pseudorhodoplanes</taxon>
    </lineage>
</organism>
<name>A0A1W6ZPM5_9HYPH</name>
<sequence>MLRFLTVSLVAAGLCAGASHHALARDEFSSALMLQPRSSMAVKWHLAQTQMSDDAARLDACRVDAEACAIEDKRFGDIVDAARARVGLARIGEINRTVNLMIRPVSDLQRFGVRDHWSTPLETLRAGVGDCEDYALLKYLALREAGFAESNLQLLIVHDPKLRSDHAVVAVRHDGRWIVLDNRTLVMADLRSTLLFKRYRVLARFGRDGDAPDYASLALSASEIM</sequence>
<dbReference type="PANTHER" id="PTHR39327">
    <property type="match status" value="1"/>
</dbReference>
<dbReference type="InterPro" id="IPR038765">
    <property type="entry name" value="Papain-like_cys_pep_sf"/>
</dbReference>
<dbReference type="SUPFAM" id="SSF54001">
    <property type="entry name" value="Cysteine proteinases"/>
    <property type="match status" value="1"/>
</dbReference>
<dbReference type="KEGG" id="psin:CAK95_09800"/>
<dbReference type="InterPro" id="IPR010319">
    <property type="entry name" value="Transglutaminase-like_Cys_pept"/>
</dbReference>
<dbReference type="Pfam" id="PF06035">
    <property type="entry name" value="Peptidase_C93"/>
    <property type="match status" value="1"/>
</dbReference>
<reference evidence="1 2" key="1">
    <citation type="submission" date="2017-05" db="EMBL/GenBank/DDBJ databases">
        <title>Full genome sequence of Pseudorhodoplanes sinuspersici.</title>
        <authorList>
            <person name="Dastgheib S.M.M."/>
            <person name="Shavandi M."/>
            <person name="Tirandaz H."/>
        </authorList>
    </citation>
    <scope>NUCLEOTIDE SEQUENCE [LARGE SCALE GENOMIC DNA]</scope>
    <source>
        <strain evidence="1 2">RIPI110</strain>
    </source>
</reference>
<dbReference type="PANTHER" id="PTHR39327:SF1">
    <property type="entry name" value="BLR5470 PROTEIN"/>
    <property type="match status" value="1"/>
</dbReference>
<protein>
    <submittedName>
        <fullName evidence="1">Uncharacterized protein</fullName>
    </submittedName>
</protein>
<gene>
    <name evidence="1" type="ORF">CAK95_09800</name>
</gene>
<evidence type="ECO:0000313" key="2">
    <source>
        <dbReference type="Proteomes" id="UP000194137"/>
    </source>
</evidence>
<dbReference type="Proteomes" id="UP000194137">
    <property type="component" value="Chromosome"/>
</dbReference>
<accession>A0A1W6ZPM5</accession>
<evidence type="ECO:0000313" key="1">
    <source>
        <dbReference type="EMBL" id="ARP99346.1"/>
    </source>
</evidence>
<dbReference type="STRING" id="1235591.CAK95_09800"/>
<dbReference type="RefSeq" id="WP_086087755.1">
    <property type="nucleotide sequence ID" value="NZ_CP021112.1"/>
</dbReference>
<dbReference type="AlphaFoldDB" id="A0A1W6ZPM5"/>
<dbReference type="Gene3D" id="3.10.620.30">
    <property type="match status" value="1"/>
</dbReference>